<dbReference type="GO" id="GO:0005524">
    <property type="term" value="F:ATP binding"/>
    <property type="evidence" value="ECO:0007669"/>
    <property type="project" value="UniProtKB-UniRule"/>
</dbReference>
<evidence type="ECO:0000259" key="15">
    <source>
        <dbReference type="Pfam" id="PF00306"/>
    </source>
</evidence>
<dbReference type="EMBL" id="QVER01000002">
    <property type="protein sequence ID" value="RGB93174.1"/>
    <property type="molecule type" value="Genomic_DNA"/>
</dbReference>
<evidence type="ECO:0000256" key="11">
    <source>
        <dbReference type="ARBA" id="ARBA00023196"/>
    </source>
</evidence>
<dbReference type="InterPro" id="IPR036121">
    <property type="entry name" value="ATPase_F1/V1/A1_a/bsu_N_sf"/>
</dbReference>
<evidence type="ECO:0000256" key="4">
    <source>
        <dbReference type="ARBA" id="ARBA00022475"/>
    </source>
</evidence>
<dbReference type="AlphaFoldDB" id="A0A329U248"/>
<dbReference type="EC" id="7.1.2.2" evidence="13"/>
<protein>
    <recommendedName>
        <fullName evidence="13">ATP synthase subunit alpha</fullName>
        <ecNumber evidence="13">7.1.2.2</ecNumber>
    </recommendedName>
    <alternativeName>
        <fullName evidence="13">ATP synthase F1 sector subunit alpha</fullName>
    </alternativeName>
    <alternativeName>
        <fullName evidence="13">F-ATPase subunit alpha</fullName>
    </alternativeName>
</protein>
<dbReference type="Proteomes" id="UP000251144">
    <property type="component" value="Unassembled WGS sequence"/>
</dbReference>
<name>A0A329U248_9FIRM</name>
<dbReference type="PROSITE" id="PS00389">
    <property type="entry name" value="ATPASE_DELTA"/>
    <property type="match status" value="1"/>
</dbReference>
<dbReference type="Gene3D" id="1.20.150.20">
    <property type="entry name" value="ATP synthase alpha/beta chain, C-terminal domain"/>
    <property type="match status" value="1"/>
</dbReference>
<dbReference type="Proteomes" id="UP000811365">
    <property type="component" value="Unassembled WGS sequence"/>
</dbReference>
<evidence type="ECO:0000313" key="20">
    <source>
        <dbReference type="Proteomes" id="UP000251144"/>
    </source>
</evidence>
<evidence type="ECO:0000256" key="8">
    <source>
        <dbReference type="ARBA" id="ARBA00022967"/>
    </source>
</evidence>
<keyword evidence="6 13" id="KW-0375">Hydrogen ion transport</keyword>
<dbReference type="Gene3D" id="3.40.50.300">
    <property type="entry name" value="P-loop containing nucleotide triphosphate hydrolases"/>
    <property type="match status" value="1"/>
</dbReference>
<keyword evidence="8 13" id="KW-1278">Translocase</keyword>
<dbReference type="HAMAP" id="MF_01346">
    <property type="entry name" value="ATP_synth_alpha_bact"/>
    <property type="match status" value="1"/>
</dbReference>
<dbReference type="SUPFAM" id="SSF50615">
    <property type="entry name" value="N-terminal domain of alpha and beta subunits of F1 ATP synthase"/>
    <property type="match status" value="1"/>
</dbReference>
<dbReference type="CDD" id="cd01132">
    <property type="entry name" value="F1-ATPase_alpha_CD"/>
    <property type="match status" value="1"/>
</dbReference>
<comment type="subcellular location">
    <subcellularLocation>
        <location evidence="13">Cell membrane</location>
        <topology evidence="13">Peripheral membrane protein</topology>
    </subcellularLocation>
    <subcellularLocation>
        <location evidence="1">Membrane</location>
    </subcellularLocation>
</comment>
<evidence type="ECO:0000313" key="18">
    <source>
        <dbReference type="EMBL" id="RAW55505.1"/>
    </source>
</evidence>
<dbReference type="EMBL" id="PRLB01000001">
    <property type="protein sequence ID" value="RAW55505.1"/>
    <property type="molecule type" value="Genomic_DNA"/>
</dbReference>
<dbReference type="Pfam" id="PF00006">
    <property type="entry name" value="ATP-synt_ab"/>
    <property type="match status" value="1"/>
</dbReference>
<evidence type="ECO:0000256" key="10">
    <source>
        <dbReference type="ARBA" id="ARBA00023136"/>
    </source>
</evidence>
<keyword evidence="5 13" id="KW-0547">Nucleotide-binding</keyword>
<dbReference type="InterPro" id="IPR023366">
    <property type="entry name" value="ATP_synth_asu-like_sf"/>
</dbReference>
<gene>
    <name evidence="13 17" type="primary">atpA</name>
    <name evidence="18" type="ORF">C4N26_00440</name>
    <name evidence="19" type="ORF">DWZ46_02195</name>
    <name evidence="17" type="ORF">KH315_08835</name>
</gene>
<dbReference type="FunFam" id="3.40.50.300:FF:000002">
    <property type="entry name" value="ATP synthase subunit alpha"/>
    <property type="match status" value="1"/>
</dbReference>
<dbReference type="EMBL" id="JAGZYH010000030">
    <property type="protein sequence ID" value="MBS6622249.1"/>
    <property type="molecule type" value="Genomic_DNA"/>
</dbReference>
<keyword evidence="12 13" id="KW-0066">ATP synthesis</keyword>
<dbReference type="NCBIfam" id="NF009884">
    <property type="entry name" value="PRK13343.1"/>
    <property type="match status" value="1"/>
</dbReference>
<feature type="site" description="Required for activity" evidence="13">
    <location>
        <position position="441"/>
    </location>
</feature>
<dbReference type="PANTHER" id="PTHR48082">
    <property type="entry name" value="ATP SYNTHASE SUBUNIT ALPHA, MITOCHONDRIAL"/>
    <property type="match status" value="1"/>
</dbReference>
<evidence type="ECO:0000256" key="13">
    <source>
        <dbReference type="HAMAP-Rule" id="MF_01346"/>
    </source>
</evidence>
<dbReference type="InterPro" id="IPR038376">
    <property type="entry name" value="ATP_synth_asu_C_sf"/>
</dbReference>
<comment type="similarity">
    <text evidence="2 13">Belongs to the ATPase alpha/beta chains family.</text>
</comment>
<comment type="caution">
    <text evidence="18">The sequence shown here is derived from an EMBL/GenBank/DDBJ whole genome shotgun (WGS) entry which is preliminary data.</text>
</comment>
<dbReference type="Gene3D" id="2.40.30.20">
    <property type="match status" value="1"/>
</dbReference>
<dbReference type="Proteomes" id="UP000260991">
    <property type="component" value="Unassembled WGS sequence"/>
</dbReference>
<dbReference type="NCBIfam" id="TIGR00962">
    <property type="entry name" value="atpA"/>
    <property type="match status" value="1"/>
</dbReference>
<dbReference type="InterPro" id="IPR000711">
    <property type="entry name" value="ATPase_OSCP/dsu"/>
</dbReference>
<dbReference type="SUPFAM" id="SSF47917">
    <property type="entry name" value="C-terminal domain of alpha and beta subunits of F1 ATP synthase"/>
    <property type="match status" value="1"/>
</dbReference>
<evidence type="ECO:0000256" key="2">
    <source>
        <dbReference type="ARBA" id="ARBA00008936"/>
    </source>
</evidence>
<evidence type="ECO:0000313" key="19">
    <source>
        <dbReference type="EMBL" id="RGB93174.1"/>
    </source>
</evidence>
<dbReference type="InterPro" id="IPR000194">
    <property type="entry name" value="ATPase_F1/V1/A1_a/bsu_nucl-bd"/>
</dbReference>
<comment type="function">
    <text evidence="13">Produces ATP from ADP in the presence of a proton gradient across the membrane. The alpha chain is a regulatory subunit.</text>
</comment>
<dbReference type="Pfam" id="PF00306">
    <property type="entry name" value="ATP-synt_ab_C"/>
    <property type="match status" value="1"/>
</dbReference>
<dbReference type="GO" id="GO:0043531">
    <property type="term" value="F:ADP binding"/>
    <property type="evidence" value="ECO:0007669"/>
    <property type="project" value="TreeGrafter"/>
</dbReference>
<organism evidence="18 20">
    <name type="scientific">Faecalibacterium prausnitzii</name>
    <dbReference type="NCBI Taxonomy" id="853"/>
    <lineage>
        <taxon>Bacteria</taxon>
        <taxon>Bacillati</taxon>
        <taxon>Bacillota</taxon>
        <taxon>Clostridia</taxon>
        <taxon>Eubacteriales</taxon>
        <taxon>Oscillospiraceae</taxon>
        <taxon>Faecalibacterium</taxon>
    </lineage>
</organism>
<reference evidence="18 20" key="1">
    <citation type="submission" date="2018-02" db="EMBL/GenBank/DDBJ databases">
        <title>Complete genome sequencing of Faecalibacterium prausnitzii strains isolated from the human gut.</title>
        <authorList>
            <person name="Fitzgerald B.C."/>
            <person name="Shkoporov A.N."/>
            <person name="Ross P.R."/>
            <person name="Hill C."/>
        </authorList>
    </citation>
    <scope>NUCLEOTIDE SEQUENCE [LARGE SCALE GENOMIC DNA]</scope>
    <source>
        <strain evidence="18 20">APC942/32-1</strain>
    </source>
</reference>
<dbReference type="SUPFAM" id="SSF52540">
    <property type="entry name" value="P-loop containing nucleoside triphosphate hydrolases"/>
    <property type="match status" value="1"/>
</dbReference>
<evidence type="ECO:0000256" key="1">
    <source>
        <dbReference type="ARBA" id="ARBA00004370"/>
    </source>
</evidence>
<keyword evidence="9 13" id="KW-0406">Ion transport</keyword>
<feature type="domain" description="ATPase F1/V1/A1 complex alpha/beta subunit N-terminal" evidence="16">
    <location>
        <begin position="105"/>
        <end position="171"/>
    </location>
</feature>
<keyword evidence="11 13" id="KW-0139">CF(1)</keyword>
<keyword evidence="3 13" id="KW-0813">Transport</keyword>
<keyword evidence="7 13" id="KW-0067">ATP-binding</keyword>
<sequence length="584" mass="62731">MASEFSTEFFSANRIVKADLRAARTPREEDLERIKKEVAKLYDATEVILNVTVDDSLLSGYVLQIGDRVFDNSGRHAIDQMMADKPSLATLKTRIEDYKPAATSEEGGVVISSADGIVEVEGMDRAVYGEIVTFENGAKGMVESVEPGRLGIMLFDGAETVGVGTMVTRSGKRAGIPVGDGFLGRVIDPLGEPIDGKGPIEAVGYNPIEKQAPGILERQSVDTPLHTGILAIDSMFPIGRGQRELIIGDRQTGKTSIATDAILNQKDTGVLCIYVAIGQKASSIARVAEDLKKHGAMSYTTIVAATASDSAPLQYIAPYAGTALAEYFMAQGKSVLIVYDDLSKHAVAYRAISLLLRRSPGREAYPGDVFYLHSRLLERSCRMSDALGGGSITALPIVETQAGDVSAYIPTNVISITDGQIFLESALFNAGNRPAVNVGLSVSRVGGAAQTKAMKKANANLRIELAQYKDMESFAQFSSDLDAETRHQLEHGKALTEMLKQPLYQPKTDAEQVVILVLASHGMLDEVPLAEQRARTAAFVRQFHADVSGTMDAITATGKLTPEQTDTILNAWKAYEGGESHGVQ</sequence>
<evidence type="ECO:0000259" key="14">
    <source>
        <dbReference type="Pfam" id="PF00006"/>
    </source>
</evidence>
<dbReference type="RefSeq" id="WP_149794100.1">
    <property type="nucleotide sequence ID" value="NZ_CP065376.1"/>
</dbReference>
<dbReference type="PROSITE" id="PS00152">
    <property type="entry name" value="ATPASE_ALPHA_BETA"/>
    <property type="match status" value="1"/>
</dbReference>
<dbReference type="InterPro" id="IPR033732">
    <property type="entry name" value="ATP_synth_F1_a_nt-bd_dom"/>
</dbReference>
<reference evidence="19 21" key="2">
    <citation type="submission" date="2018-08" db="EMBL/GenBank/DDBJ databases">
        <title>A genome reference for cultivated species of the human gut microbiota.</title>
        <authorList>
            <person name="Zou Y."/>
            <person name="Xue W."/>
            <person name="Luo G."/>
        </authorList>
    </citation>
    <scope>NUCLEOTIDE SEQUENCE [LARGE SCALE GENOMIC DNA]</scope>
    <source>
        <strain evidence="19 21">AF32-8AC</strain>
    </source>
</reference>
<dbReference type="GO" id="GO:0046933">
    <property type="term" value="F:proton-transporting ATP synthase activity, rotational mechanism"/>
    <property type="evidence" value="ECO:0007669"/>
    <property type="project" value="UniProtKB-UniRule"/>
</dbReference>
<evidence type="ECO:0000256" key="3">
    <source>
        <dbReference type="ARBA" id="ARBA00022448"/>
    </source>
</evidence>
<dbReference type="CDD" id="cd18113">
    <property type="entry name" value="ATP-synt_F1_alpha_C"/>
    <property type="match status" value="1"/>
</dbReference>
<evidence type="ECO:0000256" key="12">
    <source>
        <dbReference type="ARBA" id="ARBA00023310"/>
    </source>
</evidence>
<comment type="catalytic activity">
    <reaction evidence="13">
        <text>ATP + H2O + 4 H(+)(in) = ADP + phosphate + 5 H(+)(out)</text>
        <dbReference type="Rhea" id="RHEA:57720"/>
        <dbReference type="ChEBI" id="CHEBI:15377"/>
        <dbReference type="ChEBI" id="CHEBI:15378"/>
        <dbReference type="ChEBI" id="CHEBI:30616"/>
        <dbReference type="ChEBI" id="CHEBI:43474"/>
        <dbReference type="ChEBI" id="CHEBI:456216"/>
        <dbReference type="EC" id="7.1.2.2"/>
    </reaction>
</comment>
<dbReference type="GO" id="GO:0016787">
    <property type="term" value="F:hydrolase activity"/>
    <property type="evidence" value="ECO:0007669"/>
    <property type="project" value="UniProtKB-KW"/>
</dbReference>
<keyword evidence="10 13" id="KW-0472">Membrane</keyword>
<evidence type="ECO:0000259" key="16">
    <source>
        <dbReference type="Pfam" id="PF02874"/>
    </source>
</evidence>
<dbReference type="GO" id="GO:0045259">
    <property type="term" value="C:proton-transporting ATP synthase complex"/>
    <property type="evidence" value="ECO:0007669"/>
    <property type="project" value="UniProtKB-KW"/>
</dbReference>
<evidence type="ECO:0000256" key="5">
    <source>
        <dbReference type="ARBA" id="ARBA00022741"/>
    </source>
</evidence>
<evidence type="ECO:0000313" key="17">
    <source>
        <dbReference type="EMBL" id="MBS6622249.1"/>
    </source>
</evidence>
<dbReference type="InterPro" id="IPR020781">
    <property type="entry name" value="ATPase_OSCP/d_CS"/>
</dbReference>
<dbReference type="PANTHER" id="PTHR48082:SF2">
    <property type="entry name" value="ATP SYNTHASE SUBUNIT ALPHA, MITOCHONDRIAL"/>
    <property type="match status" value="1"/>
</dbReference>
<dbReference type="GO" id="GO:0005886">
    <property type="term" value="C:plasma membrane"/>
    <property type="evidence" value="ECO:0007669"/>
    <property type="project" value="UniProtKB-SubCell"/>
</dbReference>
<dbReference type="OrthoDB" id="9803053at2"/>
<keyword evidence="19" id="KW-0378">Hydrolase</keyword>
<dbReference type="InterPro" id="IPR000793">
    <property type="entry name" value="ATP_synth_asu_C"/>
</dbReference>
<accession>A0A329U248</accession>
<dbReference type="InterPro" id="IPR005294">
    <property type="entry name" value="ATP_synth_F1_asu"/>
</dbReference>
<dbReference type="InterPro" id="IPR004100">
    <property type="entry name" value="ATPase_F1/V1/A1_a/bsu_N"/>
</dbReference>
<evidence type="ECO:0000256" key="9">
    <source>
        <dbReference type="ARBA" id="ARBA00023065"/>
    </source>
</evidence>
<dbReference type="Pfam" id="PF00213">
    <property type="entry name" value="OSCP"/>
    <property type="match status" value="1"/>
</dbReference>
<feature type="binding site" evidence="13">
    <location>
        <begin position="248"/>
        <end position="255"/>
    </location>
    <ligand>
        <name>ATP</name>
        <dbReference type="ChEBI" id="CHEBI:30616"/>
    </ligand>
</feature>
<dbReference type="Pfam" id="PF02874">
    <property type="entry name" value="ATP-synt_ab_N"/>
    <property type="match status" value="1"/>
</dbReference>
<feature type="domain" description="ATP synthase alpha subunit C-terminal" evidence="15">
    <location>
        <begin position="450"/>
        <end position="573"/>
    </location>
</feature>
<evidence type="ECO:0000313" key="21">
    <source>
        <dbReference type="Proteomes" id="UP000260991"/>
    </source>
</evidence>
<dbReference type="InterPro" id="IPR027417">
    <property type="entry name" value="P-loop_NTPase"/>
</dbReference>
<evidence type="ECO:0000256" key="6">
    <source>
        <dbReference type="ARBA" id="ARBA00022781"/>
    </source>
</evidence>
<reference evidence="17" key="3">
    <citation type="submission" date="2021-02" db="EMBL/GenBank/DDBJ databases">
        <title>Infant gut strain persistence is associated with maternal origin, phylogeny, and functional potential including surface adhesion and iron acquisition.</title>
        <authorList>
            <person name="Lou Y.C."/>
        </authorList>
    </citation>
    <scope>NUCLEOTIDE SEQUENCE</scope>
    <source>
        <strain evidence="17">L2_039_000G1_dasL2_039_000G1_maxbin2.maxbin.077</strain>
    </source>
</reference>
<feature type="domain" description="ATPase F1/V1/A1 complex alpha/beta subunit nucleotide-binding" evidence="14">
    <location>
        <begin position="228"/>
        <end position="443"/>
    </location>
</feature>
<keyword evidence="4 13" id="KW-1003">Cell membrane</keyword>
<evidence type="ECO:0000256" key="7">
    <source>
        <dbReference type="ARBA" id="ARBA00022840"/>
    </source>
</evidence>
<proteinExistence type="inferred from homology"/>
<dbReference type="InterPro" id="IPR020003">
    <property type="entry name" value="ATPase_a/bsu_AS"/>
</dbReference>